<dbReference type="Proteomes" id="UP001056120">
    <property type="component" value="Linkage Group LG20"/>
</dbReference>
<keyword evidence="2" id="KW-1185">Reference proteome</keyword>
<comment type="caution">
    <text evidence="1">The sequence shown here is derived from an EMBL/GenBank/DDBJ whole genome shotgun (WGS) entry which is preliminary data.</text>
</comment>
<dbReference type="EMBL" id="CM042037">
    <property type="protein sequence ID" value="KAI3742356.1"/>
    <property type="molecule type" value="Genomic_DNA"/>
</dbReference>
<proteinExistence type="predicted"/>
<reference evidence="1 2" key="2">
    <citation type="journal article" date="2022" name="Mol. Ecol. Resour.">
        <title>The genomes of chicory, endive, great burdock and yacon provide insights into Asteraceae paleo-polyploidization history and plant inulin production.</title>
        <authorList>
            <person name="Fan W."/>
            <person name="Wang S."/>
            <person name="Wang H."/>
            <person name="Wang A."/>
            <person name="Jiang F."/>
            <person name="Liu H."/>
            <person name="Zhao H."/>
            <person name="Xu D."/>
            <person name="Zhang Y."/>
        </authorList>
    </citation>
    <scope>NUCLEOTIDE SEQUENCE [LARGE SCALE GENOMIC DNA]</scope>
    <source>
        <strain evidence="2">cv. Yunnan</strain>
        <tissue evidence="1">Leaves</tissue>
    </source>
</reference>
<organism evidence="1 2">
    <name type="scientific">Smallanthus sonchifolius</name>
    <dbReference type="NCBI Taxonomy" id="185202"/>
    <lineage>
        <taxon>Eukaryota</taxon>
        <taxon>Viridiplantae</taxon>
        <taxon>Streptophyta</taxon>
        <taxon>Embryophyta</taxon>
        <taxon>Tracheophyta</taxon>
        <taxon>Spermatophyta</taxon>
        <taxon>Magnoliopsida</taxon>
        <taxon>eudicotyledons</taxon>
        <taxon>Gunneridae</taxon>
        <taxon>Pentapetalae</taxon>
        <taxon>asterids</taxon>
        <taxon>campanulids</taxon>
        <taxon>Asterales</taxon>
        <taxon>Asteraceae</taxon>
        <taxon>Asteroideae</taxon>
        <taxon>Heliantheae alliance</taxon>
        <taxon>Millerieae</taxon>
        <taxon>Smallanthus</taxon>
    </lineage>
</organism>
<evidence type="ECO:0000313" key="2">
    <source>
        <dbReference type="Proteomes" id="UP001056120"/>
    </source>
</evidence>
<protein>
    <submittedName>
        <fullName evidence="1">Uncharacterized protein</fullName>
    </submittedName>
</protein>
<evidence type="ECO:0000313" key="1">
    <source>
        <dbReference type="EMBL" id="KAI3742356.1"/>
    </source>
</evidence>
<gene>
    <name evidence="1" type="ORF">L1987_60036</name>
</gene>
<reference evidence="2" key="1">
    <citation type="journal article" date="2022" name="Mol. Ecol. Resour.">
        <title>The genomes of chicory, endive, great burdock and yacon provide insights into Asteraceae palaeo-polyploidization history and plant inulin production.</title>
        <authorList>
            <person name="Fan W."/>
            <person name="Wang S."/>
            <person name="Wang H."/>
            <person name="Wang A."/>
            <person name="Jiang F."/>
            <person name="Liu H."/>
            <person name="Zhao H."/>
            <person name="Xu D."/>
            <person name="Zhang Y."/>
        </authorList>
    </citation>
    <scope>NUCLEOTIDE SEQUENCE [LARGE SCALE GENOMIC DNA]</scope>
    <source>
        <strain evidence="2">cv. Yunnan</strain>
    </source>
</reference>
<accession>A0ACB9D7B0</accession>
<sequence>MCLGNQIAKREVESGPSNPQGEYASDRLPNDKLGGNRKSSDVVQVKSKALADSRMCKWLILGCVFKSSKGVFGNFWCHVEMEKLEKWLSVEICRSRKLTGNLAPRGTLRTGEGSLAVREGAVFRLGFLRLPRGRRGDGAWSLTEDEPEEELDEDDDVVSDVTSAGSGV</sequence>
<name>A0ACB9D7B0_9ASTR</name>